<protein>
    <submittedName>
        <fullName evidence="1">Uncharacterized protein</fullName>
    </submittedName>
</protein>
<dbReference type="EMBL" id="GBXM01097753">
    <property type="protein sequence ID" value="JAH10824.1"/>
    <property type="molecule type" value="Transcribed_RNA"/>
</dbReference>
<evidence type="ECO:0000313" key="1">
    <source>
        <dbReference type="EMBL" id="JAH10824.1"/>
    </source>
</evidence>
<reference evidence="1" key="1">
    <citation type="submission" date="2014-11" db="EMBL/GenBank/DDBJ databases">
        <authorList>
            <person name="Amaro Gonzalez C."/>
        </authorList>
    </citation>
    <scope>NUCLEOTIDE SEQUENCE</scope>
</reference>
<reference evidence="1" key="2">
    <citation type="journal article" date="2015" name="Fish Shellfish Immunol.">
        <title>Early steps in the European eel (Anguilla anguilla)-Vibrio vulnificus interaction in the gills: Role of the RtxA13 toxin.</title>
        <authorList>
            <person name="Callol A."/>
            <person name="Pajuelo D."/>
            <person name="Ebbesson L."/>
            <person name="Teles M."/>
            <person name="MacKenzie S."/>
            <person name="Amaro C."/>
        </authorList>
    </citation>
    <scope>NUCLEOTIDE SEQUENCE</scope>
</reference>
<proteinExistence type="predicted"/>
<name>A0A0E9Q270_ANGAN</name>
<accession>A0A0E9Q270</accession>
<organism evidence="1">
    <name type="scientific">Anguilla anguilla</name>
    <name type="common">European freshwater eel</name>
    <name type="synonym">Muraena anguilla</name>
    <dbReference type="NCBI Taxonomy" id="7936"/>
    <lineage>
        <taxon>Eukaryota</taxon>
        <taxon>Metazoa</taxon>
        <taxon>Chordata</taxon>
        <taxon>Craniata</taxon>
        <taxon>Vertebrata</taxon>
        <taxon>Euteleostomi</taxon>
        <taxon>Actinopterygii</taxon>
        <taxon>Neopterygii</taxon>
        <taxon>Teleostei</taxon>
        <taxon>Anguilliformes</taxon>
        <taxon>Anguillidae</taxon>
        <taxon>Anguilla</taxon>
    </lineage>
</organism>
<dbReference type="AlphaFoldDB" id="A0A0E9Q270"/>
<sequence length="36" mass="4209">MHELLAIVSFLKYWRAVDIVRITDYKPPPTVNPIIV</sequence>